<dbReference type="Proteomes" id="UP001148786">
    <property type="component" value="Unassembled WGS sequence"/>
</dbReference>
<dbReference type="GO" id="GO:0005576">
    <property type="term" value="C:extracellular region"/>
    <property type="evidence" value="ECO:0007669"/>
    <property type="project" value="UniProtKB-SubCell"/>
</dbReference>
<dbReference type="PANTHER" id="PTHR33266">
    <property type="entry name" value="CHROMOSOME 15, WHOLE GENOME SHOTGUN SEQUENCE"/>
    <property type="match status" value="1"/>
</dbReference>
<evidence type="ECO:0000256" key="2">
    <source>
        <dbReference type="ARBA" id="ARBA00004613"/>
    </source>
</evidence>
<comment type="subcellular location">
    <subcellularLocation>
        <location evidence="1">Host cell</location>
    </subcellularLocation>
    <subcellularLocation>
        <location evidence="2">Secreted</location>
    </subcellularLocation>
</comment>
<dbReference type="AlphaFoldDB" id="A0A9W8K2U6"/>
<gene>
    <name evidence="5" type="ORF">NLJ89_g8227</name>
</gene>
<evidence type="ECO:0000256" key="1">
    <source>
        <dbReference type="ARBA" id="ARBA00004340"/>
    </source>
</evidence>
<sequence length="1080" mass="120409">MSTIAINCLISGDDPDKIFTVKISSNENVSILRGIIKGESQALSSIDSKAIRLFKVSLSNANLEQARDPRKIDAIQELSSPLAELSAVFKDLPKDKVHVIALAPAGTGNHQRLPSLSPELRKELEAAWTQEYQGSTHQTLLSNIKSDPCRSPYCNTGTIIQSSGYGKSCTVNELAKLVFTIPMNLWAEAETQQGAYPLPDTCIVKSILSMAKATSDDDVVMMFHMLFCTLFKRIVAELNSTDWASDIQAQDFATQWRMHLLEGGVRSELYSSIIPKSDAIIALQALIRRIPVAKGKAPLSVVMYVDEAHELDIWAINSSRNLTLYDLFTMAVSEYNGSFFVLFLSTVPRMGQLAPLTKITRSNRTVVAGDLIPPYTEMPFDCHPSLPVSSQGELTLKDVQDFSFIARFGHPLFWSMLEAAQQRSPESPPHAKIRIFALQKLTNSPCISDLNLHAKLAILDTILNLEFHPFRAQTVLLMEDLISSHMHTAYSAPIHREYLHTGYPSEPVLADAAMQALYLTESASKSLVQDAAAEFFSSLDGGKTKGAIDMGQRGENVAKMILVRAYMTAVKAADMQYYGNTNWSSGCSLVTFLKSLTGRKFQELVLDCKPNNLLASEGQPLKEAFARSWVWFTHFGRAADDGAVTTSAACAAFVRAMSFIGWSSQKSVDVCIPILLDIDKPITEANMSSILVQIKLRSKKGSYEIDAKKFGLFPPPGSSRDCMKTKMGVESEKYFSRPYISLVMELGVGKLRDTKSAFVQEHLDQNSVPTSNKVSPPRIGIVAHQPPTRITSRATPKAIHPRYSLCFYGCTAEVYGCIHEAAESIYESLLQLSDMVPDHPRPSSISMVLRMKPFWRTNNESYDWFNDSWLRADENEVEEDAVIEEEEEDMCWRRYRSMCQPGFLQCIRSRCWHNRPLDEMFIMNAKPGCHHLSFLLQHSQNAKMLVFDLGTRKDWVKYTPGVIKLITGRRYPVQVDLDVVDSLQKGGTSPTEIDYVFPLQIRLPRRPNLAFHVRPLPIPTDWTPIGPFPRALNFFGDGSLYVVDSPGHLVGHVKILARTSSDGGVIYLGWIYLGGDSAQH</sequence>
<evidence type="ECO:0000259" key="4">
    <source>
        <dbReference type="Pfam" id="PF20147"/>
    </source>
</evidence>
<keyword evidence="6" id="KW-1185">Reference proteome</keyword>
<dbReference type="InterPro" id="IPR045379">
    <property type="entry name" value="Crinkler_N"/>
</dbReference>
<dbReference type="EMBL" id="JANKHO010001076">
    <property type="protein sequence ID" value="KAJ3503903.1"/>
    <property type="molecule type" value="Genomic_DNA"/>
</dbReference>
<dbReference type="OrthoDB" id="3270019at2759"/>
<accession>A0A9W8K2U6</accession>
<protein>
    <recommendedName>
        <fullName evidence="4">Crinkler effector protein N-terminal domain-containing protein</fullName>
    </recommendedName>
</protein>
<evidence type="ECO:0000313" key="5">
    <source>
        <dbReference type="EMBL" id="KAJ3503903.1"/>
    </source>
</evidence>
<feature type="domain" description="Crinkler effector protein N-terminal" evidence="4">
    <location>
        <begin position="5"/>
        <end position="100"/>
    </location>
</feature>
<dbReference type="PANTHER" id="PTHR33266:SF1">
    <property type="entry name" value="F-BOX DOMAIN-CONTAINING PROTEIN"/>
    <property type="match status" value="1"/>
</dbReference>
<comment type="caution">
    <text evidence="5">The sequence shown here is derived from an EMBL/GenBank/DDBJ whole genome shotgun (WGS) entry which is preliminary data.</text>
</comment>
<proteinExistence type="predicted"/>
<dbReference type="GO" id="GO:0043657">
    <property type="term" value="C:host cell"/>
    <property type="evidence" value="ECO:0007669"/>
    <property type="project" value="UniProtKB-SubCell"/>
</dbReference>
<reference evidence="5" key="1">
    <citation type="submission" date="2022-07" db="EMBL/GenBank/DDBJ databases">
        <title>Genome Sequence of Agrocybe chaxingu.</title>
        <authorList>
            <person name="Buettner E."/>
        </authorList>
    </citation>
    <scope>NUCLEOTIDE SEQUENCE</scope>
    <source>
        <strain evidence="5">MP-N11</strain>
    </source>
</reference>
<evidence type="ECO:0000256" key="3">
    <source>
        <dbReference type="ARBA" id="ARBA00022525"/>
    </source>
</evidence>
<dbReference type="Pfam" id="PF20147">
    <property type="entry name" value="Crinkler"/>
    <property type="match status" value="1"/>
</dbReference>
<name>A0A9W8K2U6_9AGAR</name>
<organism evidence="5 6">
    <name type="scientific">Agrocybe chaxingu</name>
    <dbReference type="NCBI Taxonomy" id="84603"/>
    <lineage>
        <taxon>Eukaryota</taxon>
        <taxon>Fungi</taxon>
        <taxon>Dikarya</taxon>
        <taxon>Basidiomycota</taxon>
        <taxon>Agaricomycotina</taxon>
        <taxon>Agaricomycetes</taxon>
        <taxon>Agaricomycetidae</taxon>
        <taxon>Agaricales</taxon>
        <taxon>Agaricineae</taxon>
        <taxon>Strophariaceae</taxon>
        <taxon>Agrocybe</taxon>
    </lineage>
</organism>
<evidence type="ECO:0000313" key="6">
    <source>
        <dbReference type="Proteomes" id="UP001148786"/>
    </source>
</evidence>
<keyword evidence="3" id="KW-0964">Secreted</keyword>